<gene>
    <name evidence="2" type="ORF">EV421DRAFT_1910262</name>
</gene>
<protein>
    <submittedName>
        <fullName evidence="2">Uncharacterized protein</fullName>
    </submittedName>
</protein>
<comment type="caution">
    <text evidence="2">The sequence shown here is derived from an EMBL/GenBank/DDBJ whole genome shotgun (WGS) entry which is preliminary data.</text>
</comment>
<evidence type="ECO:0000313" key="3">
    <source>
        <dbReference type="Proteomes" id="UP001175226"/>
    </source>
</evidence>
<feature type="region of interest" description="Disordered" evidence="1">
    <location>
        <begin position="105"/>
        <end position="132"/>
    </location>
</feature>
<reference evidence="2" key="1">
    <citation type="submission" date="2023-06" db="EMBL/GenBank/DDBJ databases">
        <authorList>
            <consortium name="Lawrence Berkeley National Laboratory"/>
            <person name="Ahrendt S."/>
            <person name="Sahu N."/>
            <person name="Indic B."/>
            <person name="Wong-Bajracharya J."/>
            <person name="Merenyi Z."/>
            <person name="Ke H.-M."/>
            <person name="Monk M."/>
            <person name="Kocsube S."/>
            <person name="Drula E."/>
            <person name="Lipzen A."/>
            <person name="Balint B."/>
            <person name="Henrissat B."/>
            <person name="Andreopoulos B."/>
            <person name="Martin F.M."/>
            <person name="Harder C.B."/>
            <person name="Rigling D."/>
            <person name="Ford K.L."/>
            <person name="Foster G.D."/>
            <person name="Pangilinan J."/>
            <person name="Papanicolaou A."/>
            <person name="Barry K."/>
            <person name="LaButti K."/>
            <person name="Viragh M."/>
            <person name="Koriabine M."/>
            <person name="Yan M."/>
            <person name="Riley R."/>
            <person name="Champramary S."/>
            <person name="Plett K.L."/>
            <person name="Tsai I.J."/>
            <person name="Slot J."/>
            <person name="Sipos G."/>
            <person name="Plett J."/>
            <person name="Nagy L.G."/>
            <person name="Grigoriev I.V."/>
        </authorList>
    </citation>
    <scope>NUCLEOTIDE SEQUENCE</scope>
    <source>
        <strain evidence="2">FPL87.14</strain>
    </source>
</reference>
<name>A0AA39J2K1_9AGAR</name>
<evidence type="ECO:0000256" key="1">
    <source>
        <dbReference type="SAM" id="MobiDB-lite"/>
    </source>
</evidence>
<accession>A0AA39J2K1</accession>
<proteinExistence type="predicted"/>
<evidence type="ECO:0000313" key="2">
    <source>
        <dbReference type="EMBL" id="KAK0433273.1"/>
    </source>
</evidence>
<dbReference type="AlphaFoldDB" id="A0AA39J2K1"/>
<dbReference type="EMBL" id="JAUEPT010000083">
    <property type="protein sequence ID" value="KAK0433273.1"/>
    <property type="molecule type" value="Genomic_DNA"/>
</dbReference>
<dbReference type="Proteomes" id="UP001175226">
    <property type="component" value="Unassembled WGS sequence"/>
</dbReference>
<keyword evidence="3" id="KW-1185">Reference proteome</keyword>
<organism evidence="2 3">
    <name type="scientific">Armillaria borealis</name>
    <dbReference type="NCBI Taxonomy" id="47425"/>
    <lineage>
        <taxon>Eukaryota</taxon>
        <taxon>Fungi</taxon>
        <taxon>Dikarya</taxon>
        <taxon>Basidiomycota</taxon>
        <taxon>Agaricomycotina</taxon>
        <taxon>Agaricomycetes</taxon>
        <taxon>Agaricomycetidae</taxon>
        <taxon>Agaricales</taxon>
        <taxon>Marasmiineae</taxon>
        <taxon>Physalacriaceae</taxon>
        <taxon>Armillaria</taxon>
    </lineage>
</organism>
<sequence length="132" mass="14505">MTNDDEALLGFEGRLEGATIAPITIPGSRVPCSSPNHPKFVYPPFYGSGNTNPMCTNPPDAPVVVRRHPIPTPTLSRLFSPLRLIHHHKDLTTPVFDIREYSGEVRSPPRSLHHHENGTDASPPVFPMPPTS</sequence>